<feature type="compositionally biased region" description="Basic and acidic residues" evidence="1">
    <location>
        <begin position="122"/>
        <end position="144"/>
    </location>
</feature>
<feature type="compositionally biased region" description="Basic and acidic residues" evidence="1">
    <location>
        <begin position="170"/>
        <end position="179"/>
    </location>
</feature>
<dbReference type="AlphaFoldDB" id="A0A9W8IRP0"/>
<dbReference type="Proteomes" id="UP001140091">
    <property type="component" value="Unassembled WGS sequence"/>
</dbReference>
<dbReference type="EMBL" id="JANBPK010001517">
    <property type="protein sequence ID" value="KAJ2922076.1"/>
    <property type="molecule type" value="Genomic_DNA"/>
</dbReference>
<evidence type="ECO:0008006" key="4">
    <source>
        <dbReference type="Google" id="ProtNLM"/>
    </source>
</evidence>
<name>A0A9W8IRP0_9AGAR</name>
<proteinExistence type="predicted"/>
<evidence type="ECO:0000313" key="2">
    <source>
        <dbReference type="EMBL" id="KAJ2922076.1"/>
    </source>
</evidence>
<accession>A0A9W8IRP0</accession>
<feature type="compositionally biased region" description="Acidic residues" evidence="1">
    <location>
        <begin position="145"/>
        <end position="169"/>
    </location>
</feature>
<evidence type="ECO:0000313" key="3">
    <source>
        <dbReference type="Proteomes" id="UP001140091"/>
    </source>
</evidence>
<feature type="non-terminal residue" evidence="2">
    <location>
        <position position="1"/>
    </location>
</feature>
<reference evidence="2" key="1">
    <citation type="submission" date="2022-06" db="EMBL/GenBank/DDBJ databases">
        <title>Genome Sequence of Candolleomyces eurysporus.</title>
        <authorList>
            <person name="Buettner E."/>
        </authorList>
    </citation>
    <scope>NUCLEOTIDE SEQUENCE</scope>
    <source>
        <strain evidence="2">VTCC 930004</strain>
    </source>
</reference>
<keyword evidence="3" id="KW-1185">Reference proteome</keyword>
<evidence type="ECO:0000256" key="1">
    <source>
        <dbReference type="SAM" id="MobiDB-lite"/>
    </source>
</evidence>
<organism evidence="2 3">
    <name type="scientific">Candolleomyces eurysporus</name>
    <dbReference type="NCBI Taxonomy" id="2828524"/>
    <lineage>
        <taxon>Eukaryota</taxon>
        <taxon>Fungi</taxon>
        <taxon>Dikarya</taxon>
        <taxon>Basidiomycota</taxon>
        <taxon>Agaricomycotina</taxon>
        <taxon>Agaricomycetes</taxon>
        <taxon>Agaricomycetidae</taxon>
        <taxon>Agaricales</taxon>
        <taxon>Agaricineae</taxon>
        <taxon>Psathyrellaceae</taxon>
        <taxon>Candolleomyces</taxon>
    </lineage>
</organism>
<gene>
    <name evidence="2" type="ORF">H1R20_g15020</name>
</gene>
<sequence length="194" mass="21161">MKLGLLTSPPNRGITVIPDQSVIVTNASLPVLIEDPDNPTPETRCTLSFVYTRKGDEEEEEIVIASFDKHVFEHPVQHATATEPAKRAGPVTRRASAASTGQKRKASEAELKGPKKKVVSSKSKEDEGKGEGKGSSKAKDKAEAVEEDDKDSEDEDSKDEDGDSEEEVEEKVVVEEKIVRPAAASATRRRRSKH</sequence>
<feature type="region of interest" description="Disordered" evidence="1">
    <location>
        <begin position="79"/>
        <end position="194"/>
    </location>
</feature>
<comment type="caution">
    <text evidence="2">The sequence shown here is derived from an EMBL/GenBank/DDBJ whole genome shotgun (WGS) entry which is preliminary data.</text>
</comment>
<protein>
    <recommendedName>
        <fullName evidence="4">Nucleoplasmin-like domain-containing protein</fullName>
    </recommendedName>
</protein>